<accession>A0A9W7E2J3</accession>
<evidence type="ECO:0000313" key="3">
    <source>
        <dbReference type="Proteomes" id="UP001165082"/>
    </source>
</evidence>
<keyword evidence="3" id="KW-1185">Reference proteome</keyword>
<name>A0A9W7E2J3_9STRA</name>
<reference evidence="2" key="1">
    <citation type="submission" date="2022-07" db="EMBL/GenBank/DDBJ databases">
        <title>Genome analysis of Parmales, a sister group of diatoms, reveals the evolutionary specialization of diatoms from phago-mixotrophs to photoautotrophs.</title>
        <authorList>
            <person name="Ban H."/>
            <person name="Sato S."/>
            <person name="Yoshikawa S."/>
            <person name="Kazumasa Y."/>
            <person name="Nakamura Y."/>
            <person name="Ichinomiya M."/>
            <person name="Saitoh K."/>
            <person name="Sato N."/>
            <person name="Blanc-Mathieu R."/>
            <person name="Endo H."/>
            <person name="Kuwata A."/>
            <person name="Ogata H."/>
        </authorList>
    </citation>
    <scope>NUCLEOTIDE SEQUENCE</scope>
</reference>
<sequence>MIARIGPNEESGNASGAGLAVSNV</sequence>
<organism evidence="2 3">
    <name type="scientific">Triparma retinervis</name>
    <dbReference type="NCBI Taxonomy" id="2557542"/>
    <lineage>
        <taxon>Eukaryota</taxon>
        <taxon>Sar</taxon>
        <taxon>Stramenopiles</taxon>
        <taxon>Ochrophyta</taxon>
        <taxon>Bolidophyceae</taxon>
        <taxon>Parmales</taxon>
        <taxon>Triparmaceae</taxon>
        <taxon>Triparma</taxon>
    </lineage>
</organism>
<protein>
    <submittedName>
        <fullName evidence="2">Uncharacterized protein</fullName>
    </submittedName>
</protein>
<evidence type="ECO:0000256" key="1">
    <source>
        <dbReference type="SAM" id="MobiDB-lite"/>
    </source>
</evidence>
<comment type="caution">
    <text evidence="2">The sequence shown here is derived from an EMBL/GenBank/DDBJ whole genome shotgun (WGS) entry which is preliminary data.</text>
</comment>
<dbReference type="Proteomes" id="UP001165082">
    <property type="component" value="Unassembled WGS sequence"/>
</dbReference>
<gene>
    <name evidence="2" type="ORF">TrRE_jg6296</name>
</gene>
<feature type="non-terminal residue" evidence="2">
    <location>
        <position position="1"/>
    </location>
</feature>
<evidence type="ECO:0000313" key="2">
    <source>
        <dbReference type="EMBL" id="GMH59833.1"/>
    </source>
</evidence>
<dbReference type="AlphaFoldDB" id="A0A9W7E2J3"/>
<feature type="region of interest" description="Disordered" evidence="1">
    <location>
        <begin position="1"/>
        <end position="24"/>
    </location>
</feature>
<dbReference type="EMBL" id="BRXZ01005077">
    <property type="protein sequence ID" value="GMH59833.1"/>
    <property type="molecule type" value="Genomic_DNA"/>
</dbReference>
<proteinExistence type="predicted"/>